<dbReference type="Pfam" id="PF24494">
    <property type="entry name" value="DUF7587"/>
    <property type="match status" value="1"/>
</dbReference>
<gene>
    <name evidence="2" type="ORF">SETTUDRAFT_90630</name>
</gene>
<accession>R0IHG7</accession>
<feature type="domain" description="DUF7587" evidence="1">
    <location>
        <begin position="12"/>
        <end position="124"/>
    </location>
</feature>
<keyword evidence="3" id="KW-1185">Reference proteome</keyword>
<dbReference type="OrthoDB" id="5295996at2759"/>
<protein>
    <recommendedName>
        <fullName evidence="1">DUF7587 domain-containing protein</fullName>
    </recommendedName>
</protein>
<dbReference type="STRING" id="671987.R0IHG7"/>
<name>R0IHG7_EXST2</name>
<dbReference type="AlphaFoldDB" id="R0IHG7"/>
<sequence length="311" mass="35621">MTDKIALRNNNVPRYLFRAFSSKSGGGLGKMINNAHEVRPHGFMHGRQGHEFYDMTESQIYFMAHRHFRGDITVVTEFSSWAASLHLVLSYAFSMPSEHNPHVAIMDCKALDRGVLVWHATHLIGLGEEEYLAHGVVRGKGYKAVSLKDLFDHGLRVVFPEILTDLEYDNYFGILLKVKMFRCEPIDISESEALAIKRMGGLFGDLSLPVMTALSCLRPRPWNMVEDSGISDAQIADRVIKLFDIDKVNVHPASEPWLKPNAVFTKDEEILESYPEIEQWMWLLRAISQPHRNQVVERKTYNLRDLPGRRK</sequence>
<dbReference type="RefSeq" id="XP_008027209.1">
    <property type="nucleotide sequence ID" value="XM_008029018.1"/>
</dbReference>
<reference evidence="2 3" key="2">
    <citation type="journal article" date="2013" name="PLoS Genet.">
        <title>Comparative genome structure, secondary metabolite, and effector coding capacity across Cochliobolus pathogens.</title>
        <authorList>
            <person name="Condon B.J."/>
            <person name="Leng Y."/>
            <person name="Wu D."/>
            <person name="Bushley K.E."/>
            <person name="Ohm R.A."/>
            <person name="Otillar R."/>
            <person name="Martin J."/>
            <person name="Schackwitz W."/>
            <person name="Grimwood J."/>
            <person name="MohdZainudin N."/>
            <person name="Xue C."/>
            <person name="Wang R."/>
            <person name="Manning V.A."/>
            <person name="Dhillon B."/>
            <person name="Tu Z.J."/>
            <person name="Steffenson B.J."/>
            <person name="Salamov A."/>
            <person name="Sun H."/>
            <person name="Lowry S."/>
            <person name="LaButti K."/>
            <person name="Han J."/>
            <person name="Copeland A."/>
            <person name="Lindquist E."/>
            <person name="Barry K."/>
            <person name="Schmutz J."/>
            <person name="Baker S.E."/>
            <person name="Ciuffetti L.M."/>
            <person name="Grigoriev I.V."/>
            <person name="Zhong S."/>
            <person name="Turgeon B.G."/>
        </authorList>
    </citation>
    <scope>NUCLEOTIDE SEQUENCE [LARGE SCALE GENOMIC DNA]</scope>
    <source>
        <strain evidence="3">28A</strain>
    </source>
</reference>
<evidence type="ECO:0000313" key="2">
    <source>
        <dbReference type="EMBL" id="EOA84610.1"/>
    </source>
</evidence>
<evidence type="ECO:0000313" key="3">
    <source>
        <dbReference type="Proteomes" id="UP000016935"/>
    </source>
</evidence>
<dbReference type="HOGENOM" id="CLU_883222_0_0_1"/>
<evidence type="ECO:0000259" key="1">
    <source>
        <dbReference type="Pfam" id="PF24494"/>
    </source>
</evidence>
<dbReference type="eggNOG" id="ENOG502ST6I">
    <property type="taxonomic scope" value="Eukaryota"/>
</dbReference>
<dbReference type="GeneID" id="19405850"/>
<dbReference type="Proteomes" id="UP000016935">
    <property type="component" value="Unassembled WGS sequence"/>
</dbReference>
<dbReference type="EMBL" id="KB908703">
    <property type="protein sequence ID" value="EOA84610.1"/>
    <property type="molecule type" value="Genomic_DNA"/>
</dbReference>
<proteinExistence type="predicted"/>
<dbReference type="InterPro" id="IPR056009">
    <property type="entry name" value="DUF7587"/>
</dbReference>
<organism evidence="2 3">
    <name type="scientific">Exserohilum turcicum (strain 28A)</name>
    <name type="common">Northern leaf blight fungus</name>
    <name type="synonym">Setosphaeria turcica</name>
    <dbReference type="NCBI Taxonomy" id="671987"/>
    <lineage>
        <taxon>Eukaryota</taxon>
        <taxon>Fungi</taxon>
        <taxon>Dikarya</taxon>
        <taxon>Ascomycota</taxon>
        <taxon>Pezizomycotina</taxon>
        <taxon>Dothideomycetes</taxon>
        <taxon>Pleosporomycetidae</taxon>
        <taxon>Pleosporales</taxon>
        <taxon>Pleosporineae</taxon>
        <taxon>Pleosporaceae</taxon>
        <taxon>Exserohilum</taxon>
    </lineage>
</organism>
<reference evidence="2 3" key="1">
    <citation type="journal article" date="2012" name="PLoS Pathog.">
        <title>Diverse lifestyles and strategies of plant pathogenesis encoded in the genomes of eighteen Dothideomycetes fungi.</title>
        <authorList>
            <person name="Ohm R.A."/>
            <person name="Feau N."/>
            <person name="Henrissat B."/>
            <person name="Schoch C.L."/>
            <person name="Horwitz B.A."/>
            <person name="Barry K.W."/>
            <person name="Condon B.J."/>
            <person name="Copeland A.C."/>
            <person name="Dhillon B."/>
            <person name="Glaser F."/>
            <person name="Hesse C.N."/>
            <person name="Kosti I."/>
            <person name="LaButti K."/>
            <person name="Lindquist E.A."/>
            <person name="Lucas S."/>
            <person name="Salamov A.A."/>
            <person name="Bradshaw R.E."/>
            <person name="Ciuffetti L."/>
            <person name="Hamelin R.C."/>
            <person name="Kema G.H.J."/>
            <person name="Lawrence C."/>
            <person name="Scott J.A."/>
            <person name="Spatafora J.W."/>
            <person name="Turgeon B.G."/>
            <person name="de Wit P.J.G.M."/>
            <person name="Zhong S."/>
            <person name="Goodwin S.B."/>
            <person name="Grigoriev I.V."/>
        </authorList>
    </citation>
    <scope>NUCLEOTIDE SEQUENCE [LARGE SCALE GENOMIC DNA]</scope>
    <source>
        <strain evidence="3">28A</strain>
    </source>
</reference>